<dbReference type="EMBL" id="QRYW01000066">
    <property type="protein sequence ID" value="RGV17690.1"/>
    <property type="molecule type" value="Genomic_DNA"/>
</dbReference>
<evidence type="ECO:0000313" key="4">
    <source>
        <dbReference type="EMBL" id="RGY06890.1"/>
    </source>
</evidence>
<dbReference type="Proteomes" id="UP001199750">
    <property type="component" value="Unassembled WGS sequence"/>
</dbReference>
<dbReference type="RefSeq" id="WP_013613638.1">
    <property type="nucleotide sequence ID" value="NZ_JADMSC010000065.1"/>
</dbReference>
<dbReference type="Proteomes" id="UP000283426">
    <property type="component" value="Unassembled WGS sequence"/>
</dbReference>
<dbReference type="EMBL" id="JAQMRD010000035">
    <property type="protein sequence ID" value="MDB9224937.1"/>
    <property type="molecule type" value="Genomic_DNA"/>
</dbReference>
<reference evidence="1" key="2">
    <citation type="submission" date="2022-01" db="EMBL/GenBank/DDBJ databases">
        <title>Collection of gut derived symbiotic bacterial strains cultured from healthy donors.</title>
        <authorList>
            <person name="Lin H."/>
            <person name="Kohout C."/>
            <person name="Waligurski E."/>
            <person name="Pamer E.G."/>
        </authorList>
    </citation>
    <scope>NUCLEOTIDE SEQUENCE</scope>
    <source>
        <strain evidence="1">DFI.1.149</strain>
    </source>
</reference>
<dbReference type="GeneID" id="61276726"/>
<evidence type="ECO:0000313" key="1">
    <source>
        <dbReference type="EMBL" id="MCG4959420.1"/>
    </source>
</evidence>
<evidence type="ECO:0000313" key="3">
    <source>
        <dbReference type="EMBL" id="RGV17690.1"/>
    </source>
</evidence>
<reference evidence="2" key="3">
    <citation type="submission" date="2023-01" db="EMBL/GenBank/DDBJ databases">
        <title>Human gut microbiome strain richness.</title>
        <authorList>
            <person name="Chen-Liaw A."/>
        </authorList>
    </citation>
    <scope>NUCLEOTIDE SEQUENCE</scope>
    <source>
        <strain evidence="2">RTP21484st1_B7_RTP21484_190118</strain>
    </source>
</reference>
<protein>
    <submittedName>
        <fullName evidence="1">NVEALA domain-containing protein</fullName>
    </submittedName>
</protein>
<comment type="caution">
    <text evidence="3">The sequence shown here is derived from an EMBL/GenBank/DDBJ whole genome shotgun (WGS) entry which is preliminary data.</text>
</comment>
<dbReference type="Pfam" id="PF14055">
    <property type="entry name" value="NVEALA"/>
    <property type="match status" value="1"/>
</dbReference>
<proteinExistence type="predicted"/>
<evidence type="ECO:0000313" key="5">
    <source>
        <dbReference type="Proteomes" id="UP000283426"/>
    </source>
</evidence>
<evidence type="ECO:0000313" key="2">
    <source>
        <dbReference type="EMBL" id="MDB9224937.1"/>
    </source>
</evidence>
<dbReference type="EMBL" id="JAKNDN010000009">
    <property type="protein sequence ID" value="MCG4959420.1"/>
    <property type="molecule type" value="Genomic_DNA"/>
</dbReference>
<evidence type="ECO:0000313" key="6">
    <source>
        <dbReference type="Proteomes" id="UP000284434"/>
    </source>
</evidence>
<dbReference type="Proteomes" id="UP000284434">
    <property type="component" value="Unassembled WGS sequence"/>
</dbReference>
<dbReference type="InterPro" id="IPR025905">
    <property type="entry name" value="NVEALA"/>
</dbReference>
<sequence length="105" mass="11643">MKKKLFQIGFILLLAILVSTGINFSLKKNQSNFSLGVANIEALATGEIDVNIDFSFKEANYFYCRCRDLDGGSARCTGANALSLRRNCYKGSTTVLCKNWQSNCE</sequence>
<dbReference type="Proteomes" id="UP001212263">
    <property type="component" value="Unassembled WGS sequence"/>
</dbReference>
<name>A0A412W1U8_9BACT</name>
<gene>
    <name evidence="3" type="ORF">DWW24_20860</name>
    <name evidence="4" type="ORF">DXA53_08550</name>
    <name evidence="1" type="ORF">L0P03_06055</name>
    <name evidence="2" type="ORF">PN645_18335</name>
</gene>
<reference evidence="5 6" key="1">
    <citation type="submission" date="2018-08" db="EMBL/GenBank/DDBJ databases">
        <title>A genome reference for cultivated species of the human gut microbiota.</title>
        <authorList>
            <person name="Zou Y."/>
            <person name="Xue W."/>
            <person name="Luo G."/>
        </authorList>
    </citation>
    <scope>NUCLEOTIDE SEQUENCE [LARGE SCALE GENOMIC DNA]</scope>
    <source>
        <strain evidence="3 5">AF14-6AC</strain>
        <strain evidence="4 6">OF03-11</strain>
    </source>
</reference>
<dbReference type="AlphaFoldDB" id="A0A412W1U8"/>
<dbReference type="EMBL" id="QSCO01000010">
    <property type="protein sequence ID" value="RGY06890.1"/>
    <property type="molecule type" value="Genomic_DNA"/>
</dbReference>
<organism evidence="3 5">
    <name type="scientific">Odoribacter splanchnicus</name>
    <dbReference type="NCBI Taxonomy" id="28118"/>
    <lineage>
        <taxon>Bacteria</taxon>
        <taxon>Pseudomonadati</taxon>
        <taxon>Bacteroidota</taxon>
        <taxon>Bacteroidia</taxon>
        <taxon>Bacteroidales</taxon>
        <taxon>Odoribacteraceae</taxon>
        <taxon>Odoribacter</taxon>
    </lineage>
</organism>
<accession>A0A412W1U8</accession>